<name>A0A3M7STM0_BRAPC</name>
<feature type="domain" description="Calponin-homology (CH)" evidence="2">
    <location>
        <begin position="9"/>
        <end position="114"/>
    </location>
</feature>
<protein>
    <submittedName>
        <fullName evidence="3">Sperm flagellar 1</fullName>
    </submittedName>
</protein>
<comment type="caution">
    <text evidence="3">The sequence shown here is derived from an EMBL/GenBank/DDBJ whole genome shotgun (WGS) entry which is preliminary data.</text>
</comment>
<dbReference type="FunFam" id="1.10.418.10:FF:000059">
    <property type="entry name" value="RIKEN cDNA 6430531B16 gene"/>
    <property type="match status" value="1"/>
</dbReference>
<evidence type="ECO:0000313" key="4">
    <source>
        <dbReference type="Proteomes" id="UP000276133"/>
    </source>
</evidence>
<dbReference type="EMBL" id="REGN01000798">
    <property type="protein sequence ID" value="RNA38967.1"/>
    <property type="molecule type" value="Genomic_DNA"/>
</dbReference>
<keyword evidence="1" id="KW-0175">Coiled coil</keyword>
<sequence length="220" mass="25857">MSWEMELNDEVLEDLYEWIDQIPLSRQKKRIERDFSDGYCVGEIVKHFLPQFIELHNLTPAHNLQQKLANWGMLNHKVFSKFGLNVPVNITQNISNAKPGYIEVFLYNLRYKIDEKLNEIEIKQQHKAKNSPRQNASSLNKVKVPTQLRIEYEEKVQECLQQAEEIEVLNAKVRRLEHLLDLKETRISELTDKLEKYRPTGISADSSRLRNNNKNSLIVS</sequence>
<keyword evidence="4" id="KW-1185">Reference proteome</keyword>
<dbReference type="Pfam" id="PF06294">
    <property type="entry name" value="CH_2"/>
    <property type="match status" value="1"/>
</dbReference>
<dbReference type="AlphaFoldDB" id="A0A3M7STM0"/>
<evidence type="ECO:0000256" key="1">
    <source>
        <dbReference type="SAM" id="Coils"/>
    </source>
</evidence>
<dbReference type="GO" id="GO:0008017">
    <property type="term" value="F:microtubule binding"/>
    <property type="evidence" value="ECO:0007669"/>
    <property type="project" value="TreeGrafter"/>
</dbReference>
<organism evidence="3 4">
    <name type="scientific">Brachionus plicatilis</name>
    <name type="common">Marine rotifer</name>
    <name type="synonym">Brachionus muelleri</name>
    <dbReference type="NCBI Taxonomy" id="10195"/>
    <lineage>
        <taxon>Eukaryota</taxon>
        <taxon>Metazoa</taxon>
        <taxon>Spiralia</taxon>
        <taxon>Gnathifera</taxon>
        <taxon>Rotifera</taxon>
        <taxon>Eurotatoria</taxon>
        <taxon>Monogononta</taxon>
        <taxon>Pseudotrocha</taxon>
        <taxon>Ploima</taxon>
        <taxon>Brachionidae</taxon>
        <taxon>Brachionus</taxon>
    </lineage>
</organism>
<keyword evidence="3" id="KW-0282">Flagellum</keyword>
<dbReference type="PANTHER" id="PTHR12509:SF9">
    <property type="entry name" value="SPERM FLAGELLAR PROTEIN 1 ISOFORM X1"/>
    <property type="match status" value="1"/>
</dbReference>
<dbReference type="PROSITE" id="PS50021">
    <property type="entry name" value="CH"/>
    <property type="match status" value="1"/>
</dbReference>
<dbReference type="InterPro" id="IPR010441">
    <property type="entry name" value="CH_2"/>
</dbReference>
<dbReference type="InterPro" id="IPR001715">
    <property type="entry name" value="CH_dom"/>
</dbReference>
<dbReference type="PANTHER" id="PTHR12509">
    <property type="entry name" value="SPERMATOGENESIS-ASSOCIATED 4-RELATED"/>
    <property type="match status" value="1"/>
</dbReference>
<evidence type="ECO:0000259" key="2">
    <source>
        <dbReference type="PROSITE" id="PS50021"/>
    </source>
</evidence>
<proteinExistence type="predicted"/>
<dbReference type="GO" id="GO:0051493">
    <property type="term" value="P:regulation of cytoskeleton organization"/>
    <property type="evidence" value="ECO:0007669"/>
    <property type="project" value="TreeGrafter"/>
</dbReference>
<evidence type="ECO:0000313" key="3">
    <source>
        <dbReference type="EMBL" id="RNA38967.1"/>
    </source>
</evidence>
<dbReference type="STRING" id="10195.A0A3M7STM0"/>
<dbReference type="Proteomes" id="UP000276133">
    <property type="component" value="Unassembled WGS sequence"/>
</dbReference>
<dbReference type="GO" id="GO:0005930">
    <property type="term" value="C:axoneme"/>
    <property type="evidence" value="ECO:0007669"/>
    <property type="project" value="TreeGrafter"/>
</dbReference>
<accession>A0A3M7STM0</accession>
<dbReference type="Gene3D" id="1.10.418.10">
    <property type="entry name" value="Calponin-like domain"/>
    <property type="match status" value="1"/>
</dbReference>
<keyword evidence="3" id="KW-0966">Cell projection</keyword>
<feature type="coiled-coil region" evidence="1">
    <location>
        <begin position="149"/>
        <end position="193"/>
    </location>
</feature>
<dbReference type="InterPro" id="IPR052111">
    <property type="entry name" value="Spermatogenesis_Ciliary_MAP"/>
</dbReference>
<dbReference type="InterPro" id="IPR036872">
    <property type="entry name" value="CH_dom_sf"/>
</dbReference>
<reference evidence="3 4" key="1">
    <citation type="journal article" date="2018" name="Sci. Rep.">
        <title>Genomic signatures of local adaptation to the degree of environmental predictability in rotifers.</title>
        <authorList>
            <person name="Franch-Gras L."/>
            <person name="Hahn C."/>
            <person name="Garcia-Roger E.M."/>
            <person name="Carmona M.J."/>
            <person name="Serra M."/>
            <person name="Gomez A."/>
        </authorList>
    </citation>
    <scope>NUCLEOTIDE SEQUENCE [LARGE SCALE GENOMIC DNA]</scope>
    <source>
        <strain evidence="3">HYR1</strain>
    </source>
</reference>
<gene>
    <name evidence="3" type="ORF">BpHYR1_041644</name>
</gene>
<dbReference type="SUPFAM" id="SSF47576">
    <property type="entry name" value="Calponin-homology domain, CH-domain"/>
    <property type="match status" value="1"/>
</dbReference>
<dbReference type="OrthoDB" id="193300at2759"/>
<keyword evidence="3" id="KW-0969">Cilium</keyword>